<gene>
    <name evidence="2" type="ORF">LSAT_V11C600317650</name>
</gene>
<name>A0A9R1X5L6_LACSA</name>
<protein>
    <submittedName>
        <fullName evidence="2">Uncharacterized protein</fullName>
    </submittedName>
</protein>
<feature type="region of interest" description="Disordered" evidence="1">
    <location>
        <begin position="77"/>
        <end position="112"/>
    </location>
</feature>
<dbReference type="Proteomes" id="UP000235145">
    <property type="component" value="Unassembled WGS sequence"/>
</dbReference>
<sequence length="150" mass="16426">MTGFADTMENIGQPMGDEEVIGYILAGLGPGHNDIFTAITALSNEQKVTLPKVYSYLIAHEAQATSMNTTVEHTSSANNATRYEPNAPRCNKNNGHNNSNKRNKYRGGSGHGRGIKMAAVTIRKIFRHYNLFPLIKPVCISIFPLTFGLS</sequence>
<organism evidence="2 3">
    <name type="scientific">Lactuca sativa</name>
    <name type="common">Garden lettuce</name>
    <dbReference type="NCBI Taxonomy" id="4236"/>
    <lineage>
        <taxon>Eukaryota</taxon>
        <taxon>Viridiplantae</taxon>
        <taxon>Streptophyta</taxon>
        <taxon>Embryophyta</taxon>
        <taxon>Tracheophyta</taxon>
        <taxon>Spermatophyta</taxon>
        <taxon>Magnoliopsida</taxon>
        <taxon>eudicotyledons</taxon>
        <taxon>Gunneridae</taxon>
        <taxon>Pentapetalae</taxon>
        <taxon>asterids</taxon>
        <taxon>campanulids</taxon>
        <taxon>Asterales</taxon>
        <taxon>Asteraceae</taxon>
        <taxon>Cichorioideae</taxon>
        <taxon>Cichorieae</taxon>
        <taxon>Lactucinae</taxon>
        <taxon>Lactuca</taxon>
    </lineage>
</organism>
<evidence type="ECO:0000313" key="2">
    <source>
        <dbReference type="EMBL" id="KAJ0200181.1"/>
    </source>
</evidence>
<keyword evidence="3" id="KW-1185">Reference proteome</keyword>
<evidence type="ECO:0000313" key="3">
    <source>
        <dbReference type="Proteomes" id="UP000235145"/>
    </source>
</evidence>
<evidence type="ECO:0000256" key="1">
    <source>
        <dbReference type="SAM" id="MobiDB-lite"/>
    </source>
</evidence>
<dbReference type="PANTHER" id="PTHR47481">
    <property type="match status" value="1"/>
</dbReference>
<dbReference type="PANTHER" id="PTHR47481:SF39">
    <property type="entry name" value="TRANSCRIPTION FACTOR INTERACTOR AND REGULATOR CCHC(ZN) FAMILY"/>
    <property type="match status" value="1"/>
</dbReference>
<comment type="caution">
    <text evidence="2">The sequence shown here is derived from an EMBL/GenBank/DDBJ whole genome shotgun (WGS) entry which is preliminary data.</text>
</comment>
<dbReference type="AlphaFoldDB" id="A0A9R1X5L6"/>
<accession>A0A9R1X5L6</accession>
<proteinExistence type="predicted"/>
<reference evidence="2 3" key="1">
    <citation type="journal article" date="2017" name="Nat. Commun.">
        <title>Genome assembly with in vitro proximity ligation data and whole-genome triplication in lettuce.</title>
        <authorList>
            <person name="Reyes-Chin-Wo S."/>
            <person name="Wang Z."/>
            <person name="Yang X."/>
            <person name="Kozik A."/>
            <person name="Arikit S."/>
            <person name="Song C."/>
            <person name="Xia L."/>
            <person name="Froenicke L."/>
            <person name="Lavelle D.O."/>
            <person name="Truco M.J."/>
            <person name="Xia R."/>
            <person name="Zhu S."/>
            <person name="Xu C."/>
            <person name="Xu H."/>
            <person name="Xu X."/>
            <person name="Cox K."/>
            <person name="Korf I."/>
            <person name="Meyers B.C."/>
            <person name="Michelmore R.W."/>
        </authorList>
    </citation>
    <scope>NUCLEOTIDE SEQUENCE [LARGE SCALE GENOMIC DNA]</scope>
    <source>
        <strain evidence="3">cv. Salinas</strain>
        <tissue evidence="2">Seedlings</tissue>
    </source>
</reference>
<dbReference type="EMBL" id="NBSK02000006">
    <property type="protein sequence ID" value="KAJ0200181.1"/>
    <property type="molecule type" value="Genomic_DNA"/>
</dbReference>